<evidence type="ECO:0000256" key="3">
    <source>
        <dbReference type="ARBA" id="ARBA00022475"/>
    </source>
</evidence>
<organism evidence="11 12">
    <name type="scientific">Saccharopolyspora antimicrobica</name>
    <dbReference type="NCBI Taxonomy" id="455193"/>
    <lineage>
        <taxon>Bacteria</taxon>
        <taxon>Bacillati</taxon>
        <taxon>Actinomycetota</taxon>
        <taxon>Actinomycetes</taxon>
        <taxon>Pseudonocardiales</taxon>
        <taxon>Pseudonocardiaceae</taxon>
        <taxon>Saccharopolyspora</taxon>
    </lineage>
</organism>
<keyword evidence="4 8" id="KW-0812">Transmembrane</keyword>
<name>A0A1I4QHH5_9PSEU</name>
<feature type="region of interest" description="Disordered" evidence="7">
    <location>
        <begin position="1"/>
        <end position="24"/>
    </location>
</feature>
<dbReference type="PANTHER" id="PTHR42709">
    <property type="entry name" value="ALKALINE PHOSPHATASE LIKE PROTEIN"/>
    <property type="match status" value="1"/>
</dbReference>
<dbReference type="InterPro" id="IPR051311">
    <property type="entry name" value="DedA_domain"/>
</dbReference>
<protein>
    <submittedName>
        <fullName evidence="10">Membrane protein DedA with SNARE-associated domain</fullName>
    </submittedName>
    <submittedName>
        <fullName evidence="11">Membrane protein DedA, SNARE-associated domain</fullName>
    </submittedName>
</protein>
<gene>
    <name evidence="10" type="ORF">ATL45_3266</name>
    <name evidence="11" type="ORF">SAMN05421805_101127</name>
</gene>
<evidence type="ECO:0000259" key="9">
    <source>
        <dbReference type="Pfam" id="PF09335"/>
    </source>
</evidence>
<keyword evidence="3" id="KW-1003">Cell membrane</keyword>
<comment type="similarity">
    <text evidence="2">Belongs to the DedA family.</text>
</comment>
<dbReference type="EMBL" id="FOUP01000001">
    <property type="protein sequence ID" value="SFM39487.1"/>
    <property type="molecule type" value="Genomic_DNA"/>
</dbReference>
<accession>A0A1I4QHH5</accession>
<evidence type="ECO:0000256" key="2">
    <source>
        <dbReference type="ARBA" id="ARBA00010792"/>
    </source>
</evidence>
<evidence type="ECO:0000313" key="11">
    <source>
        <dbReference type="EMBL" id="SFM39487.1"/>
    </source>
</evidence>
<dbReference type="GO" id="GO:0005886">
    <property type="term" value="C:plasma membrane"/>
    <property type="evidence" value="ECO:0007669"/>
    <property type="project" value="UniProtKB-SubCell"/>
</dbReference>
<keyword evidence="6 8" id="KW-0472">Membrane</keyword>
<keyword evidence="5 8" id="KW-1133">Transmembrane helix</keyword>
<evidence type="ECO:0000256" key="8">
    <source>
        <dbReference type="SAM" id="Phobius"/>
    </source>
</evidence>
<comment type="subcellular location">
    <subcellularLocation>
        <location evidence="1">Cell membrane</location>
        <topology evidence="1">Multi-pass membrane protein</topology>
    </subcellularLocation>
</comment>
<dbReference type="InterPro" id="IPR032816">
    <property type="entry name" value="VTT_dom"/>
</dbReference>
<evidence type="ECO:0000256" key="4">
    <source>
        <dbReference type="ARBA" id="ARBA00022692"/>
    </source>
</evidence>
<dbReference type="PANTHER" id="PTHR42709:SF6">
    <property type="entry name" value="UNDECAPRENYL PHOSPHATE TRANSPORTER A"/>
    <property type="match status" value="1"/>
</dbReference>
<evidence type="ECO:0000313" key="10">
    <source>
        <dbReference type="EMBL" id="RKT84935.1"/>
    </source>
</evidence>
<feature type="transmembrane region" description="Helical" evidence="8">
    <location>
        <begin position="50"/>
        <end position="68"/>
    </location>
</feature>
<evidence type="ECO:0000256" key="6">
    <source>
        <dbReference type="ARBA" id="ARBA00023136"/>
    </source>
</evidence>
<feature type="transmembrane region" description="Helical" evidence="8">
    <location>
        <begin position="206"/>
        <end position="224"/>
    </location>
</feature>
<reference evidence="10 13" key="2">
    <citation type="submission" date="2018-10" db="EMBL/GenBank/DDBJ databases">
        <title>Sequencing the genomes of 1000 actinobacteria strains.</title>
        <authorList>
            <person name="Klenk H.-P."/>
        </authorList>
    </citation>
    <scope>NUCLEOTIDE SEQUENCE [LARGE SCALE GENOMIC DNA]</scope>
    <source>
        <strain evidence="10 13">DSM 45119</strain>
    </source>
</reference>
<proteinExistence type="inferred from homology"/>
<evidence type="ECO:0000256" key="5">
    <source>
        <dbReference type="ARBA" id="ARBA00022989"/>
    </source>
</evidence>
<feature type="domain" description="VTT" evidence="9">
    <location>
        <begin position="68"/>
        <end position="193"/>
    </location>
</feature>
<dbReference type="AlphaFoldDB" id="A0A1I4QHH5"/>
<dbReference type="EMBL" id="RBXX01000002">
    <property type="protein sequence ID" value="RKT84935.1"/>
    <property type="molecule type" value="Genomic_DNA"/>
</dbReference>
<evidence type="ECO:0000256" key="7">
    <source>
        <dbReference type="SAM" id="MobiDB-lite"/>
    </source>
</evidence>
<keyword evidence="13" id="KW-1185">Reference proteome</keyword>
<evidence type="ECO:0000313" key="12">
    <source>
        <dbReference type="Proteomes" id="UP000199398"/>
    </source>
</evidence>
<reference evidence="11 12" key="1">
    <citation type="submission" date="2016-10" db="EMBL/GenBank/DDBJ databases">
        <authorList>
            <person name="de Groot N.N."/>
        </authorList>
    </citation>
    <scope>NUCLEOTIDE SEQUENCE [LARGE SCALE GENOMIC DNA]</scope>
    <source>
        <strain evidence="11 12">CPCC 201259</strain>
    </source>
</reference>
<dbReference type="Proteomes" id="UP000199398">
    <property type="component" value="Unassembled WGS sequence"/>
</dbReference>
<dbReference type="Pfam" id="PF09335">
    <property type="entry name" value="VTT_dom"/>
    <property type="match status" value="1"/>
</dbReference>
<sequence length="253" mass="26455">MSAPAVFGEGAEDDPKLLPPTRAAGMRPARTDYVTDAALGLLQQAMASPWVYLALFVLAALDGFIPVIPGEASLVTAAVFVGSGDLNLFAIVLAGAAGAFAGDHVAYLIGRSSIGRLQARIRRRPRSRAAFDWASATLAERGGQALLASRWVPGVRTATTITMGGVGYPLRSFALFDTAAAALWATSWSLMGYLGGAAFGTDPIKGLLFGLGLATVLMLLSGAVRHIRRRVIAARNPVSTAQHAELAEVPERL</sequence>
<feature type="transmembrane region" description="Helical" evidence="8">
    <location>
        <begin position="173"/>
        <end position="194"/>
    </location>
</feature>
<feature type="transmembrane region" description="Helical" evidence="8">
    <location>
        <begin position="88"/>
        <end position="110"/>
    </location>
</feature>
<dbReference type="STRING" id="455193.SAMN05421805_101127"/>
<evidence type="ECO:0000256" key="1">
    <source>
        <dbReference type="ARBA" id="ARBA00004651"/>
    </source>
</evidence>
<evidence type="ECO:0000313" key="13">
    <source>
        <dbReference type="Proteomes" id="UP000270697"/>
    </source>
</evidence>
<dbReference type="Proteomes" id="UP000270697">
    <property type="component" value="Unassembled WGS sequence"/>
</dbReference>